<evidence type="ECO:0000313" key="2">
    <source>
        <dbReference type="Proteomes" id="UP001153148"/>
    </source>
</evidence>
<dbReference type="EMBL" id="CAJPIN010062529">
    <property type="protein sequence ID" value="CAG2067041.1"/>
    <property type="molecule type" value="Genomic_DNA"/>
</dbReference>
<accession>A0ABN7PND3</accession>
<dbReference type="PANTHER" id="PTHR45985:SF3">
    <property type="entry name" value="CHITIN DEACETYLASE-LIKE 4"/>
    <property type="match status" value="1"/>
</dbReference>
<gene>
    <name evidence="1" type="ORF">TPAB3V08_LOCUS13984</name>
</gene>
<keyword evidence="2" id="KW-1185">Reference proteome</keyword>
<name>A0ABN7PND3_TIMPD</name>
<organism evidence="1 2">
    <name type="scientific">Timema podura</name>
    <name type="common">Walking stick</name>
    <dbReference type="NCBI Taxonomy" id="61482"/>
    <lineage>
        <taxon>Eukaryota</taxon>
        <taxon>Metazoa</taxon>
        <taxon>Ecdysozoa</taxon>
        <taxon>Arthropoda</taxon>
        <taxon>Hexapoda</taxon>
        <taxon>Insecta</taxon>
        <taxon>Pterygota</taxon>
        <taxon>Neoptera</taxon>
        <taxon>Polyneoptera</taxon>
        <taxon>Phasmatodea</taxon>
        <taxon>Timematodea</taxon>
        <taxon>Timematoidea</taxon>
        <taxon>Timematidae</taxon>
        <taxon>Timema</taxon>
    </lineage>
</organism>
<dbReference type="InterPro" id="IPR052740">
    <property type="entry name" value="CE4"/>
</dbReference>
<sequence>MYVRRPDVWFVTVTQALVWMTEPRLAKNLNNFEAWDCTKRENLPSPPCNLPNSCALPFKPPEANTSATRYLVTCRECPRRYPWIGDSEGTGIEGKDTYNPEK</sequence>
<comment type="caution">
    <text evidence="1">The sequence shown here is derived from an EMBL/GenBank/DDBJ whole genome shotgun (WGS) entry which is preliminary data.</text>
</comment>
<dbReference type="Proteomes" id="UP001153148">
    <property type="component" value="Unassembled WGS sequence"/>
</dbReference>
<protein>
    <submittedName>
        <fullName evidence="1">Uncharacterized protein</fullName>
    </submittedName>
</protein>
<reference evidence="1" key="1">
    <citation type="submission" date="2021-03" db="EMBL/GenBank/DDBJ databases">
        <authorList>
            <person name="Tran Van P."/>
        </authorList>
    </citation>
    <scope>NUCLEOTIDE SEQUENCE</scope>
</reference>
<proteinExistence type="predicted"/>
<dbReference type="PANTHER" id="PTHR45985">
    <property type="match status" value="1"/>
</dbReference>
<evidence type="ECO:0000313" key="1">
    <source>
        <dbReference type="EMBL" id="CAG2067041.1"/>
    </source>
</evidence>